<dbReference type="SMART" id="SM00530">
    <property type="entry name" value="HTH_XRE"/>
    <property type="match status" value="1"/>
</dbReference>
<reference evidence="2 3" key="1">
    <citation type="submission" date="2020-04" db="EMBL/GenBank/DDBJ databases">
        <title>Draft Genome Sequence of Streptomyces morookaense DSM 40503, an 8-azaguanine-producing strain.</title>
        <authorList>
            <person name="Qi J."/>
            <person name="Gao J.-M."/>
        </authorList>
    </citation>
    <scope>NUCLEOTIDE SEQUENCE [LARGE SCALE GENOMIC DNA]</scope>
    <source>
        <strain evidence="2 3">DSM 40503</strain>
    </source>
</reference>
<accession>A0A7Y7B989</accession>
<gene>
    <name evidence="2" type="ORF">HG542_27535</name>
</gene>
<sequence>MGQQAHRTARRRRLGAALRHLRETAGVTTAAAAEAIHGDGSKISRIETGRHRVTRLELDALMGLYEVHESRTREWLIALASEERNRSWWRQPGEPLSATFKEMLALESSAASIGTFQAQVVPGLLQTRAYATALINGSDPLPRDAVEFYVDLRMERQAIFRREVPPSYLCILTEGVLHQHVGGPATMAEQLRHMVDASRQSTVTVLVIPYTQTAFAAPGCSFIIFSHPAPLNLDVVAVEALDGTRCLEDDEAVAKYHRALGRLRTSALTAEQSVELIASIARNFEHE</sequence>
<keyword evidence="3" id="KW-1185">Reference proteome</keyword>
<comment type="caution">
    <text evidence="2">The sequence shown here is derived from an EMBL/GenBank/DDBJ whole genome shotgun (WGS) entry which is preliminary data.</text>
</comment>
<evidence type="ECO:0000313" key="3">
    <source>
        <dbReference type="Proteomes" id="UP000587462"/>
    </source>
</evidence>
<organism evidence="2 3">
    <name type="scientific">Streptomyces morookaense</name>
    <name type="common">Streptoverticillium morookaense</name>
    <dbReference type="NCBI Taxonomy" id="1970"/>
    <lineage>
        <taxon>Bacteria</taxon>
        <taxon>Bacillati</taxon>
        <taxon>Actinomycetota</taxon>
        <taxon>Actinomycetes</taxon>
        <taxon>Kitasatosporales</taxon>
        <taxon>Streptomycetaceae</taxon>
        <taxon>Streptomyces</taxon>
    </lineage>
</organism>
<dbReference type="InterPro" id="IPR043917">
    <property type="entry name" value="DUF5753"/>
</dbReference>
<name>A0A7Y7B989_STRMO</name>
<evidence type="ECO:0000259" key="1">
    <source>
        <dbReference type="PROSITE" id="PS50943"/>
    </source>
</evidence>
<dbReference type="PROSITE" id="PS50943">
    <property type="entry name" value="HTH_CROC1"/>
    <property type="match status" value="1"/>
</dbReference>
<dbReference type="AlphaFoldDB" id="A0A7Y7B989"/>
<dbReference type="InterPro" id="IPR010982">
    <property type="entry name" value="Lambda_DNA-bd_dom_sf"/>
</dbReference>
<dbReference type="Pfam" id="PF19054">
    <property type="entry name" value="DUF5753"/>
    <property type="match status" value="1"/>
</dbReference>
<proteinExistence type="predicted"/>
<dbReference type="SUPFAM" id="SSF47413">
    <property type="entry name" value="lambda repressor-like DNA-binding domains"/>
    <property type="match status" value="1"/>
</dbReference>
<dbReference type="Proteomes" id="UP000587462">
    <property type="component" value="Unassembled WGS sequence"/>
</dbReference>
<dbReference type="Gene3D" id="1.10.260.40">
    <property type="entry name" value="lambda repressor-like DNA-binding domains"/>
    <property type="match status" value="1"/>
</dbReference>
<dbReference type="GO" id="GO:0003677">
    <property type="term" value="F:DNA binding"/>
    <property type="evidence" value="ECO:0007669"/>
    <property type="project" value="InterPro"/>
</dbReference>
<evidence type="ECO:0000313" key="2">
    <source>
        <dbReference type="EMBL" id="NVK81382.1"/>
    </source>
</evidence>
<dbReference type="InterPro" id="IPR001387">
    <property type="entry name" value="Cro/C1-type_HTH"/>
</dbReference>
<dbReference type="EMBL" id="JABBXF010000079">
    <property type="protein sequence ID" value="NVK81382.1"/>
    <property type="molecule type" value="Genomic_DNA"/>
</dbReference>
<dbReference type="RefSeq" id="WP_171086072.1">
    <property type="nucleotide sequence ID" value="NZ_BNBU01000010.1"/>
</dbReference>
<dbReference type="Pfam" id="PF13560">
    <property type="entry name" value="HTH_31"/>
    <property type="match status" value="1"/>
</dbReference>
<feature type="domain" description="HTH cro/C1-type" evidence="1">
    <location>
        <begin position="18"/>
        <end position="75"/>
    </location>
</feature>
<protein>
    <submittedName>
        <fullName evidence="2">Helix-turn-helix domain-containing protein</fullName>
    </submittedName>
</protein>